<dbReference type="GO" id="GO:0004519">
    <property type="term" value="F:endonuclease activity"/>
    <property type="evidence" value="ECO:0007669"/>
    <property type="project" value="InterPro"/>
</dbReference>
<protein>
    <submittedName>
        <fullName evidence="1">Uncharacterized protein</fullName>
    </submittedName>
</protein>
<dbReference type="InterPro" id="IPR007174">
    <property type="entry name" value="Las1"/>
</dbReference>
<dbReference type="EMBL" id="CAJFCW020000006">
    <property type="protein sequence ID" value="CAG9126206.1"/>
    <property type="molecule type" value="Genomic_DNA"/>
</dbReference>
<accession>A0A811LQ44</accession>
<name>A0A811LQ44_9BILA</name>
<dbReference type="Proteomes" id="UP000783686">
    <property type="component" value="Unassembled WGS sequence"/>
</dbReference>
<dbReference type="Pfam" id="PF04031">
    <property type="entry name" value="Las1"/>
    <property type="match status" value="1"/>
</dbReference>
<dbReference type="GO" id="GO:0030687">
    <property type="term" value="C:preribosome, large subunit precursor"/>
    <property type="evidence" value="ECO:0007669"/>
    <property type="project" value="TreeGrafter"/>
</dbReference>
<evidence type="ECO:0000313" key="1">
    <source>
        <dbReference type="EMBL" id="CAD5229272.1"/>
    </source>
</evidence>
<dbReference type="AlphaFoldDB" id="A0A811LQ44"/>
<sequence>MDNNDAVTIVPFTEQEWNFVKNNLMTLNLNILKQVVEVLHMWEFRSEPHTPVVIRLTRLVISGILFDIENSVPNHLVCYNKQLVHSTVMIRFVSYLNEMCQSEDGPLRSVVDATSKIGIPPWIVQMRHSVAHADLPNLKELQNGVRFCRNWLWDIHWSQPVEIAMTIPGADFTQQKQQTNPDFEHLKKLVLEYCNVMTSKSRDATEKAANKRKIQNSLDGFRKIIREEPHSFVSALTKRLLVTRESMTKSKFTYDCSKTGNRVWTIPQSLATFWHHLIVVLEDCNCYGMFLNKVTQLCSDETLDFFEKSQYAGWSALLLNRVFITEISLSDYDLKSLIVNILDGFYFFSKNVFLKLLSLGDRISDEKKKEYISLWDIKADPMEVDGSPSQDDVLSLDSLVRQKDKPPVRQVYQEWDLTDVKASLGLTEQQSSETLNLRIPFA</sequence>
<proteinExistence type="predicted"/>
<dbReference type="EMBL" id="CAJFDH010000006">
    <property type="protein sequence ID" value="CAD5229272.1"/>
    <property type="molecule type" value="Genomic_DNA"/>
</dbReference>
<evidence type="ECO:0000313" key="2">
    <source>
        <dbReference type="Proteomes" id="UP000614601"/>
    </source>
</evidence>
<dbReference type="GO" id="GO:0000460">
    <property type="term" value="P:maturation of 5.8S rRNA"/>
    <property type="evidence" value="ECO:0007669"/>
    <property type="project" value="TreeGrafter"/>
</dbReference>
<organism evidence="1 2">
    <name type="scientific">Bursaphelenchus okinawaensis</name>
    <dbReference type="NCBI Taxonomy" id="465554"/>
    <lineage>
        <taxon>Eukaryota</taxon>
        <taxon>Metazoa</taxon>
        <taxon>Ecdysozoa</taxon>
        <taxon>Nematoda</taxon>
        <taxon>Chromadorea</taxon>
        <taxon>Rhabditida</taxon>
        <taxon>Tylenchina</taxon>
        <taxon>Tylenchomorpha</taxon>
        <taxon>Aphelenchoidea</taxon>
        <taxon>Aphelenchoididae</taxon>
        <taxon>Bursaphelenchus</taxon>
    </lineage>
</organism>
<dbReference type="GO" id="GO:0090730">
    <property type="term" value="C:Las1 complex"/>
    <property type="evidence" value="ECO:0007669"/>
    <property type="project" value="InterPro"/>
</dbReference>
<gene>
    <name evidence="1" type="ORF">BOKJ2_LOCUS13331</name>
</gene>
<dbReference type="Proteomes" id="UP000614601">
    <property type="component" value="Unassembled WGS sequence"/>
</dbReference>
<dbReference type="PANTHER" id="PTHR15002">
    <property type="entry name" value="RIBOSOMAL BIOGENESIS PROTEIN LAS1L"/>
    <property type="match status" value="1"/>
</dbReference>
<reference evidence="1" key="1">
    <citation type="submission" date="2020-09" db="EMBL/GenBank/DDBJ databases">
        <authorList>
            <person name="Kikuchi T."/>
        </authorList>
    </citation>
    <scope>NUCLEOTIDE SEQUENCE</scope>
    <source>
        <strain evidence="1">SH1</strain>
    </source>
</reference>
<dbReference type="PANTHER" id="PTHR15002:SF0">
    <property type="entry name" value="RIBOSOMAL BIOGENESIS PROTEIN LAS1L"/>
    <property type="match status" value="1"/>
</dbReference>
<comment type="caution">
    <text evidence="1">The sequence shown here is derived from an EMBL/GenBank/DDBJ whole genome shotgun (WGS) entry which is preliminary data.</text>
</comment>
<dbReference type="OrthoDB" id="10263222at2759"/>
<dbReference type="GO" id="GO:0000470">
    <property type="term" value="P:maturation of LSU-rRNA"/>
    <property type="evidence" value="ECO:0007669"/>
    <property type="project" value="TreeGrafter"/>
</dbReference>
<keyword evidence="2" id="KW-1185">Reference proteome</keyword>